<gene>
    <name evidence="6 7" type="primary">lptE</name>
    <name evidence="7" type="ORF">QRD43_04250</name>
</gene>
<dbReference type="PANTHER" id="PTHR38098:SF1">
    <property type="entry name" value="LPS-ASSEMBLY LIPOPROTEIN LPTE"/>
    <property type="match status" value="1"/>
</dbReference>
<name>A0ABT7LE25_9BURK</name>
<evidence type="ECO:0000256" key="3">
    <source>
        <dbReference type="ARBA" id="ARBA00023139"/>
    </source>
</evidence>
<keyword evidence="1 6" id="KW-0732">Signal</keyword>
<comment type="caution">
    <text evidence="7">The sequence shown here is derived from an EMBL/GenBank/DDBJ whole genome shotgun (WGS) entry which is preliminary data.</text>
</comment>
<dbReference type="PANTHER" id="PTHR38098">
    <property type="entry name" value="LPS-ASSEMBLY LIPOPROTEIN LPTE"/>
    <property type="match status" value="1"/>
</dbReference>
<keyword evidence="5 6" id="KW-0449">Lipoprotein</keyword>
<organism evidence="7 8">
    <name type="scientific">Roseateles subflavus</name>
    <dbReference type="NCBI Taxonomy" id="3053353"/>
    <lineage>
        <taxon>Bacteria</taxon>
        <taxon>Pseudomonadati</taxon>
        <taxon>Pseudomonadota</taxon>
        <taxon>Betaproteobacteria</taxon>
        <taxon>Burkholderiales</taxon>
        <taxon>Sphaerotilaceae</taxon>
        <taxon>Roseateles</taxon>
    </lineage>
</organism>
<dbReference type="Proteomes" id="UP001238603">
    <property type="component" value="Unassembled WGS sequence"/>
</dbReference>
<dbReference type="Pfam" id="PF04390">
    <property type="entry name" value="LptE"/>
    <property type="match status" value="1"/>
</dbReference>
<comment type="subcellular location">
    <subcellularLocation>
        <location evidence="6">Cell outer membrane</location>
        <topology evidence="6">Lipid-anchor</topology>
    </subcellularLocation>
</comment>
<evidence type="ECO:0000313" key="7">
    <source>
        <dbReference type="EMBL" id="MDL5031111.1"/>
    </source>
</evidence>
<accession>A0ABT7LE25</accession>
<comment type="similarity">
    <text evidence="6">Belongs to the LptE lipoprotein family.</text>
</comment>
<evidence type="ECO:0000256" key="4">
    <source>
        <dbReference type="ARBA" id="ARBA00023237"/>
    </source>
</evidence>
<keyword evidence="4 6" id="KW-0998">Cell outer membrane</keyword>
<dbReference type="InterPro" id="IPR007485">
    <property type="entry name" value="LPS_assembly_LptE"/>
</dbReference>
<dbReference type="HAMAP" id="MF_01186">
    <property type="entry name" value="LPS_assembly_LptE"/>
    <property type="match status" value="1"/>
</dbReference>
<keyword evidence="2 6" id="KW-0472">Membrane</keyword>
<dbReference type="PROSITE" id="PS51257">
    <property type="entry name" value="PROKAR_LIPOPROTEIN"/>
    <property type="match status" value="1"/>
</dbReference>
<dbReference type="EMBL" id="JASVDS010000001">
    <property type="protein sequence ID" value="MDL5031111.1"/>
    <property type="molecule type" value="Genomic_DNA"/>
</dbReference>
<dbReference type="RefSeq" id="WP_285981228.1">
    <property type="nucleotide sequence ID" value="NZ_JASVDS010000001.1"/>
</dbReference>
<dbReference type="Gene3D" id="3.30.160.150">
    <property type="entry name" value="Lipoprotein like domain"/>
    <property type="match status" value="1"/>
</dbReference>
<evidence type="ECO:0000256" key="1">
    <source>
        <dbReference type="ARBA" id="ARBA00022729"/>
    </source>
</evidence>
<proteinExistence type="inferred from homology"/>
<keyword evidence="8" id="KW-1185">Reference proteome</keyword>
<evidence type="ECO:0000256" key="2">
    <source>
        <dbReference type="ARBA" id="ARBA00023136"/>
    </source>
</evidence>
<reference evidence="7 8" key="1">
    <citation type="submission" date="2023-06" db="EMBL/GenBank/DDBJ databases">
        <title>Pelomonas sp. APW6 16S ribosomal RNA gene genome sequencing and assembly.</title>
        <authorList>
            <person name="Woo H."/>
        </authorList>
    </citation>
    <scope>NUCLEOTIDE SEQUENCE [LARGE SCALE GENOMIC DNA]</scope>
    <source>
        <strain evidence="7 8">APW6</strain>
    </source>
</reference>
<comment type="subunit">
    <text evidence="6">Component of the lipopolysaccharide transport and assembly complex. Interacts with LptD.</text>
</comment>
<evidence type="ECO:0000256" key="5">
    <source>
        <dbReference type="ARBA" id="ARBA00023288"/>
    </source>
</evidence>
<keyword evidence="3 6" id="KW-0564">Palmitate</keyword>
<sequence length="165" mass="18612">MGPVSRRGLLALPLLSGLAACGFELRREPEFAFQSLAMTGFAPESPLAEELRRQLRQSPLQLVQDPSKAQVVLEALRDSRERSVVVSTSAGQVREWQLKLQLDYLVRTPGAEPLLPITELRMSREMSYLESQALAKEQEEAQLYRAMQYDAAAQVMRRLASVRLR</sequence>
<comment type="function">
    <text evidence="6">Together with LptD, is involved in the assembly of lipopolysaccharide (LPS) at the surface of the outer membrane. Required for the proper assembly of LptD. Binds LPS and may serve as the LPS recognition site at the outer membrane.</text>
</comment>
<evidence type="ECO:0000313" key="8">
    <source>
        <dbReference type="Proteomes" id="UP001238603"/>
    </source>
</evidence>
<protein>
    <recommendedName>
        <fullName evidence="6">LPS-assembly lipoprotein LptE</fullName>
    </recommendedName>
</protein>
<evidence type="ECO:0000256" key="6">
    <source>
        <dbReference type="HAMAP-Rule" id="MF_01186"/>
    </source>
</evidence>